<evidence type="ECO:0000256" key="5">
    <source>
        <dbReference type="ARBA" id="ARBA00022801"/>
    </source>
</evidence>
<feature type="domain" description="Helicase ATP-binding" evidence="18">
    <location>
        <begin position="48"/>
        <end position="315"/>
    </location>
</feature>
<evidence type="ECO:0000256" key="9">
    <source>
        <dbReference type="ARBA" id="ARBA00023054"/>
    </source>
</evidence>
<evidence type="ECO:0000256" key="4">
    <source>
        <dbReference type="ARBA" id="ARBA00022741"/>
    </source>
</evidence>
<keyword evidence="10" id="KW-0539">Nucleus</keyword>
<dbReference type="PROSITE" id="PS51195">
    <property type="entry name" value="Q_MOTIF"/>
    <property type="match status" value="1"/>
</dbReference>
<evidence type="ECO:0000313" key="21">
    <source>
        <dbReference type="EMBL" id="OAA57468.1"/>
    </source>
</evidence>
<feature type="compositionally biased region" description="Basic and acidic residues" evidence="17">
    <location>
        <begin position="698"/>
        <end position="707"/>
    </location>
</feature>
<dbReference type="PROSITE" id="PS51194">
    <property type="entry name" value="HELICASE_CTER"/>
    <property type="match status" value="1"/>
</dbReference>
<keyword evidence="5 15" id="KW-0378">Hydrolase</keyword>
<comment type="subunit">
    <text evidence="13">Component of pre-60S ribosomal complexes.</text>
</comment>
<dbReference type="GO" id="GO:0016887">
    <property type="term" value="F:ATP hydrolysis activity"/>
    <property type="evidence" value="ECO:0007669"/>
    <property type="project" value="RHEA"/>
</dbReference>
<dbReference type="InterPro" id="IPR011545">
    <property type="entry name" value="DEAD/DEAH_box_helicase_dom"/>
</dbReference>
<dbReference type="GO" id="GO:0005730">
    <property type="term" value="C:nucleolus"/>
    <property type="evidence" value="ECO:0007669"/>
    <property type="project" value="UniProtKB-SubCell"/>
</dbReference>
<comment type="similarity">
    <text evidence="12">Belongs to the DEAD box helicase family. DDX55/SPB4 subfamily.</text>
</comment>
<dbReference type="SMART" id="SM01178">
    <property type="entry name" value="DUF4217"/>
    <property type="match status" value="1"/>
</dbReference>
<dbReference type="InterPro" id="IPR014014">
    <property type="entry name" value="RNA_helicase_DEAD_Q_motif"/>
</dbReference>
<dbReference type="GO" id="GO:0003724">
    <property type="term" value="F:RNA helicase activity"/>
    <property type="evidence" value="ECO:0007669"/>
    <property type="project" value="UniProtKB-EC"/>
</dbReference>
<evidence type="ECO:0000256" key="1">
    <source>
        <dbReference type="ARBA" id="ARBA00004604"/>
    </source>
</evidence>
<sequence>MAPIKGQKSQPAKRTARSWAALGLPDWCLEVVTSMGFAEPTPSQAAAIPLFLANSDVVVEAPTGSGKSLAFLLPLAARLLRRFGAAADGSPPTPIPRGHVAAVVLAPTRELADQLHRVLLALLAFHPPTAAILPYVQHQQRAAGEPITGPKRKRSAPSLAANGLQIAGDDDEDNMGHGDDPTNNNNNNTTATALHTRRRPATTEAVLVPQLVVGGTAATPAADLARFVRQGSNVLVGTPGRLAAMLASRAVNATASFEALVLDEADRLLDLGFAADLQRILAFVPKQRRTFLCSASVNDAIGELIKVNLRNPKRVVVRVQTRRREREDGIDRLLLGQSASAAPAAAAAPDERKTPASLLNTYIVVPASHKWPALVQLLTAVEPRPLRTLVFLASCFSVKYFAAVLPAALPAGYTVLSLHGKLEPHVREKAFARFLATTSPCVLLTTDVASRGLDVPNVDLVVNIDPPTDPKTFLHRCGRTGRAGRRGLAVTMLRPGREADDYVPFLAVRQTPVERLGVAVPALASVAGATAANETDVGTSGPPPHTAEPAMALTRLFRQQVLADRALHQLGQRAFVSWARAFQEHQAGSIFRVADLDWVDLGYAWGLVRLPKMPELRAAGVTDRTLGLAGLVDVDAIPFQDKEKEKKRQAELAASAAAAAAAAADDAAGDDNSRTNRKKPTPSAAEARRKQNAPWSNKQDRETVRVARRDRKRRKREAERLAAMTPAERAEEEKVAAMVAEVRRRNEAAAAATAATAAAEEEFAGFD</sequence>
<name>A0A167QAX1_9HYPO</name>
<evidence type="ECO:0000256" key="15">
    <source>
        <dbReference type="RuleBase" id="RU000492"/>
    </source>
</evidence>
<gene>
    <name evidence="21" type="ORF">SPI_07127</name>
</gene>
<dbReference type="CDD" id="cd18787">
    <property type="entry name" value="SF2_C_DEAD"/>
    <property type="match status" value="1"/>
</dbReference>
<feature type="domain" description="Helicase C-terminal" evidence="19">
    <location>
        <begin position="373"/>
        <end position="527"/>
    </location>
</feature>
<evidence type="ECO:0000259" key="18">
    <source>
        <dbReference type="PROSITE" id="PS51192"/>
    </source>
</evidence>
<dbReference type="Gene3D" id="3.40.50.300">
    <property type="entry name" value="P-loop containing nucleotide triphosphate hydrolases"/>
    <property type="match status" value="2"/>
</dbReference>
<keyword evidence="6 15" id="KW-0347">Helicase</keyword>
<evidence type="ECO:0000256" key="13">
    <source>
        <dbReference type="ARBA" id="ARBA00038757"/>
    </source>
</evidence>
<feature type="short sequence motif" description="Q motif" evidence="14">
    <location>
        <begin position="17"/>
        <end position="45"/>
    </location>
</feature>
<dbReference type="GO" id="GO:0006364">
    <property type="term" value="P:rRNA processing"/>
    <property type="evidence" value="ECO:0007669"/>
    <property type="project" value="UniProtKB-KW"/>
</dbReference>
<evidence type="ECO:0000256" key="17">
    <source>
        <dbReference type="SAM" id="MobiDB-lite"/>
    </source>
</evidence>
<organism evidence="21 22">
    <name type="scientific">Niveomyces insectorum RCEF 264</name>
    <dbReference type="NCBI Taxonomy" id="1081102"/>
    <lineage>
        <taxon>Eukaryota</taxon>
        <taxon>Fungi</taxon>
        <taxon>Dikarya</taxon>
        <taxon>Ascomycota</taxon>
        <taxon>Pezizomycotina</taxon>
        <taxon>Sordariomycetes</taxon>
        <taxon>Hypocreomycetidae</taxon>
        <taxon>Hypocreales</taxon>
        <taxon>Cordycipitaceae</taxon>
        <taxon>Niveomyces</taxon>
    </lineage>
</organism>
<dbReference type="SMART" id="SM00490">
    <property type="entry name" value="HELICc"/>
    <property type="match status" value="1"/>
</dbReference>
<keyword evidence="3" id="KW-0698">rRNA processing</keyword>
<evidence type="ECO:0000256" key="8">
    <source>
        <dbReference type="ARBA" id="ARBA00022884"/>
    </source>
</evidence>
<evidence type="ECO:0000256" key="11">
    <source>
        <dbReference type="ARBA" id="ARBA00037566"/>
    </source>
</evidence>
<evidence type="ECO:0000256" key="3">
    <source>
        <dbReference type="ARBA" id="ARBA00022552"/>
    </source>
</evidence>
<comment type="domain">
    <text evidence="16">The Q motif is unique to and characteristic of the DEAD box family of RNA helicases and controls ATP binding and hydrolysis.</text>
</comment>
<dbReference type="SUPFAM" id="SSF52540">
    <property type="entry name" value="P-loop containing nucleoside triphosphate hydrolases"/>
    <property type="match status" value="1"/>
</dbReference>
<evidence type="ECO:0000256" key="2">
    <source>
        <dbReference type="ARBA" id="ARBA00022517"/>
    </source>
</evidence>
<dbReference type="AlphaFoldDB" id="A0A167QAX1"/>
<comment type="subcellular location">
    <subcellularLocation>
        <location evidence="1">Nucleus</location>
        <location evidence="1">Nucleolus</location>
    </subcellularLocation>
</comment>
<dbReference type="InterPro" id="IPR014001">
    <property type="entry name" value="Helicase_ATP-bd"/>
</dbReference>
<dbReference type="InterPro" id="IPR056330">
    <property type="entry name" value="CTT_SPB4"/>
</dbReference>
<accession>A0A167QAX1</accession>
<dbReference type="InterPro" id="IPR001650">
    <property type="entry name" value="Helicase_C-like"/>
</dbReference>
<feature type="compositionally biased region" description="Low complexity" evidence="17">
    <location>
        <begin position="182"/>
        <end position="194"/>
    </location>
</feature>
<comment type="function">
    <text evidence="16">RNA helicase.</text>
</comment>
<feature type="region of interest" description="Disordered" evidence="17">
    <location>
        <begin position="165"/>
        <end position="200"/>
    </location>
</feature>
<keyword evidence="7 15" id="KW-0067">ATP-binding</keyword>
<keyword evidence="2" id="KW-0690">Ribosome biogenesis</keyword>
<dbReference type="Pfam" id="PF00270">
    <property type="entry name" value="DEAD"/>
    <property type="match status" value="2"/>
</dbReference>
<dbReference type="Pfam" id="PF13959">
    <property type="entry name" value="CTE_SPB4"/>
    <property type="match status" value="1"/>
</dbReference>
<keyword evidence="9" id="KW-0175">Coiled coil</keyword>
<evidence type="ECO:0000259" key="20">
    <source>
        <dbReference type="PROSITE" id="PS51195"/>
    </source>
</evidence>
<evidence type="ECO:0000256" key="7">
    <source>
        <dbReference type="ARBA" id="ARBA00022840"/>
    </source>
</evidence>
<proteinExistence type="inferred from homology"/>
<comment type="catalytic activity">
    <reaction evidence="16">
        <text>ATP + H2O = ADP + phosphate + H(+)</text>
        <dbReference type="Rhea" id="RHEA:13065"/>
        <dbReference type="ChEBI" id="CHEBI:15377"/>
        <dbReference type="ChEBI" id="CHEBI:15378"/>
        <dbReference type="ChEBI" id="CHEBI:30616"/>
        <dbReference type="ChEBI" id="CHEBI:43474"/>
        <dbReference type="ChEBI" id="CHEBI:456216"/>
        <dbReference type="EC" id="3.6.4.13"/>
    </reaction>
</comment>
<evidence type="ECO:0000256" key="12">
    <source>
        <dbReference type="ARBA" id="ARBA00038002"/>
    </source>
</evidence>
<dbReference type="GO" id="GO:0003723">
    <property type="term" value="F:RNA binding"/>
    <property type="evidence" value="ECO:0007669"/>
    <property type="project" value="UniProtKB-UniRule"/>
</dbReference>
<dbReference type="OrthoDB" id="7396459at2759"/>
<keyword evidence="8 16" id="KW-0694">RNA-binding</keyword>
<dbReference type="PROSITE" id="PS00039">
    <property type="entry name" value="DEAD_ATP_HELICASE"/>
    <property type="match status" value="1"/>
</dbReference>
<dbReference type="InterPro" id="IPR025313">
    <property type="entry name" value="SPB4-like_CTE"/>
</dbReference>
<keyword evidence="4 15" id="KW-0547">Nucleotide-binding</keyword>
<dbReference type="SMART" id="SM00487">
    <property type="entry name" value="DEXDc"/>
    <property type="match status" value="1"/>
</dbReference>
<feature type="region of interest" description="Disordered" evidence="17">
    <location>
        <begin position="664"/>
        <end position="733"/>
    </location>
</feature>
<dbReference type="GO" id="GO:0005524">
    <property type="term" value="F:ATP binding"/>
    <property type="evidence" value="ECO:0007669"/>
    <property type="project" value="UniProtKB-UniRule"/>
</dbReference>
<evidence type="ECO:0000313" key="22">
    <source>
        <dbReference type="Proteomes" id="UP000076874"/>
    </source>
</evidence>
<dbReference type="EMBL" id="AZHD01000014">
    <property type="protein sequence ID" value="OAA57468.1"/>
    <property type="molecule type" value="Genomic_DNA"/>
</dbReference>
<evidence type="ECO:0000256" key="14">
    <source>
        <dbReference type="PROSITE-ProRule" id="PRU00552"/>
    </source>
</evidence>
<comment type="function">
    <text evidence="11">ATP-binding RNA helicase involved in the biogenesis of 60S ribosomal subunits. Binds 90S pre-ribosomal particles and dissociates from pre-60S ribosomal particles after processing of 27SB pre-rRNA. Required for the normal formation of 18S rRNA through the processing of pre-rRNAs at sites A0, A1 and A2, and the normal formation of 25S and 5.8S rRNAs through the processing of pre-rRNAs at sites C1 and C2.</text>
</comment>
<dbReference type="InterPro" id="IPR027417">
    <property type="entry name" value="P-loop_NTPase"/>
</dbReference>
<dbReference type="PROSITE" id="PS51192">
    <property type="entry name" value="HELICASE_ATP_BIND_1"/>
    <property type="match status" value="1"/>
</dbReference>
<comment type="caution">
    <text evidence="21">The sequence shown here is derived from an EMBL/GenBank/DDBJ whole genome shotgun (WGS) entry which is preliminary data.</text>
</comment>
<reference evidence="21 22" key="1">
    <citation type="journal article" date="2016" name="Genome Biol. Evol.">
        <title>Divergent and convergent evolution of fungal pathogenicity.</title>
        <authorList>
            <person name="Shang Y."/>
            <person name="Xiao G."/>
            <person name="Zheng P."/>
            <person name="Cen K."/>
            <person name="Zhan S."/>
            <person name="Wang C."/>
        </authorList>
    </citation>
    <scope>NUCLEOTIDE SEQUENCE [LARGE SCALE GENOMIC DNA]</scope>
    <source>
        <strain evidence="21 22">RCEF 264</strain>
    </source>
</reference>
<evidence type="ECO:0000256" key="16">
    <source>
        <dbReference type="RuleBase" id="RU365068"/>
    </source>
</evidence>
<evidence type="ECO:0000259" key="19">
    <source>
        <dbReference type="PROSITE" id="PS51194"/>
    </source>
</evidence>
<feature type="domain" description="DEAD-box RNA helicase Q" evidence="20">
    <location>
        <begin position="17"/>
        <end position="45"/>
    </location>
</feature>
<protein>
    <recommendedName>
        <fullName evidence="16">ATP-dependent RNA helicase</fullName>
        <ecNumber evidence="16">3.6.4.13</ecNumber>
    </recommendedName>
</protein>
<dbReference type="InterPro" id="IPR000629">
    <property type="entry name" value="RNA-helicase_DEAD-box_CS"/>
</dbReference>
<dbReference type="EC" id="3.6.4.13" evidence="16"/>
<dbReference type="STRING" id="1081102.A0A167QAX1"/>
<dbReference type="Pfam" id="PF23681">
    <property type="entry name" value="CTT_SPB4"/>
    <property type="match status" value="1"/>
</dbReference>
<dbReference type="Proteomes" id="UP000076874">
    <property type="component" value="Unassembled WGS sequence"/>
</dbReference>
<evidence type="ECO:0000256" key="6">
    <source>
        <dbReference type="ARBA" id="ARBA00022806"/>
    </source>
</evidence>
<dbReference type="Pfam" id="PF00271">
    <property type="entry name" value="Helicase_C"/>
    <property type="match status" value="1"/>
</dbReference>
<keyword evidence="22" id="KW-1185">Reference proteome</keyword>
<dbReference type="PANTHER" id="PTHR24031">
    <property type="entry name" value="RNA HELICASE"/>
    <property type="match status" value="1"/>
</dbReference>
<evidence type="ECO:0000256" key="10">
    <source>
        <dbReference type="ARBA" id="ARBA00023242"/>
    </source>
</evidence>